<feature type="region of interest" description="Disordered" evidence="1">
    <location>
        <begin position="38"/>
        <end position="59"/>
    </location>
</feature>
<dbReference type="AlphaFoldDB" id="A0AAV5CSA3"/>
<reference evidence="2" key="1">
    <citation type="journal article" date="2018" name="DNA Res.">
        <title>Multiple hybrid de novo genome assembly of finger millet, an orphan allotetraploid crop.</title>
        <authorList>
            <person name="Hatakeyama M."/>
            <person name="Aluri S."/>
            <person name="Balachadran M.T."/>
            <person name="Sivarajan S.R."/>
            <person name="Patrignani A."/>
            <person name="Gruter S."/>
            <person name="Poveda L."/>
            <person name="Shimizu-Inatsugi R."/>
            <person name="Baeten J."/>
            <person name="Francoijs K.J."/>
            <person name="Nataraja K.N."/>
            <person name="Reddy Y.A.N."/>
            <person name="Phadnis S."/>
            <person name="Ravikumar R.L."/>
            <person name="Schlapbach R."/>
            <person name="Sreeman S.M."/>
            <person name="Shimizu K.K."/>
        </authorList>
    </citation>
    <scope>NUCLEOTIDE SEQUENCE</scope>
</reference>
<evidence type="ECO:0000313" key="2">
    <source>
        <dbReference type="EMBL" id="GJN01393.1"/>
    </source>
</evidence>
<reference evidence="2" key="2">
    <citation type="submission" date="2021-12" db="EMBL/GenBank/DDBJ databases">
        <title>Resequencing data analysis of finger millet.</title>
        <authorList>
            <person name="Hatakeyama M."/>
            <person name="Aluri S."/>
            <person name="Balachadran M.T."/>
            <person name="Sivarajan S.R."/>
            <person name="Poveda L."/>
            <person name="Shimizu-Inatsugi R."/>
            <person name="Schlapbach R."/>
            <person name="Sreeman S.M."/>
            <person name="Shimizu K.K."/>
        </authorList>
    </citation>
    <scope>NUCLEOTIDE SEQUENCE</scope>
</reference>
<protein>
    <submittedName>
        <fullName evidence="2">Uncharacterized protein</fullName>
    </submittedName>
</protein>
<feature type="compositionally biased region" description="Basic and acidic residues" evidence="1">
    <location>
        <begin position="1"/>
        <end position="10"/>
    </location>
</feature>
<keyword evidence="3" id="KW-1185">Reference proteome</keyword>
<comment type="caution">
    <text evidence="2">The sequence shown here is derived from an EMBL/GenBank/DDBJ whole genome shotgun (WGS) entry which is preliminary data.</text>
</comment>
<evidence type="ECO:0000313" key="3">
    <source>
        <dbReference type="Proteomes" id="UP001054889"/>
    </source>
</evidence>
<evidence type="ECO:0000256" key="1">
    <source>
        <dbReference type="SAM" id="MobiDB-lite"/>
    </source>
</evidence>
<name>A0AAV5CSA3_ELECO</name>
<dbReference type="EMBL" id="BQKI01000009">
    <property type="protein sequence ID" value="GJN01393.1"/>
    <property type="molecule type" value="Genomic_DNA"/>
</dbReference>
<gene>
    <name evidence="2" type="primary">ga18658</name>
    <name evidence="2" type="ORF">PR202_ga18658</name>
</gene>
<organism evidence="2 3">
    <name type="scientific">Eleusine coracana subsp. coracana</name>
    <dbReference type="NCBI Taxonomy" id="191504"/>
    <lineage>
        <taxon>Eukaryota</taxon>
        <taxon>Viridiplantae</taxon>
        <taxon>Streptophyta</taxon>
        <taxon>Embryophyta</taxon>
        <taxon>Tracheophyta</taxon>
        <taxon>Spermatophyta</taxon>
        <taxon>Magnoliopsida</taxon>
        <taxon>Liliopsida</taxon>
        <taxon>Poales</taxon>
        <taxon>Poaceae</taxon>
        <taxon>PACMAD clade</taxon>
        <taxon>Chloridoideae</taxon>
        <taxon>Cynodonteae</taxon>
        <taxon>Eleusininae</taxon>
        <taxon>Eleusine</taxon>
    </lineage>
</organism>
<accession>A0AAV5CSA3</accession>
<feature type="region of interest" description="Disordered" evidence="1">
    <location>
        <begin position="1"/>
        <end position="20"/>
    </location>
</feature>
<dbReference type="Proteomes" id="UP001054889">
    <property type="component" value="Unassembled WGS sequence"/>
</dbReference>
<sequence>MELKMAWGERGRRRRRRRRMDYGEDELMKAVTLSRATPSIWRRGSMNPRKAHPRSSGSPLCHCHPGSLLPEVVLCIRSSSSRDLFDPTARSAP</sequence>
<proteinExistence type="predicted"/>